<proteinExistence type="predicted"/>
<dbReference type="AlphaFoldDB" id="A0A699HT49"/>
<evidence type="ECO:0000256" key="1">
    <source>
        <dbReference type="SAM" id="Coils"/>
    </source>
</evidence>
<dbReference type="InterPro" id="IPR021109">
    <property type="entry name" value="Peptidase_aspartic_dom_sf"/>
</dbReference>
<name>A0A699HT49_TANCI</name>
<dbReference type="Gene3D" id="2.40.70.10">
    <property type="entry name" value="Acid Proteases"/>
    <property type="match status" value="1"/>
</dbReference>
<dbReference type="PANTHER" id="PTHR33067:SF9">
    <property type="entry name" value="RNA-DIRECTED DNA POLYMERASE"/>
    <property type="match status" value="1"/>
</dbReference>
<reference evidence="2" key="1">
    <citation type="journal article" date="2019" name="Sci. Rep.">
        <title>Draft genome of Tanacetum cinerariifolium, the natural source of mosquito coil.</title>
        <authorList>
            <person name="Yamashiro T."/>
            <person name="Shiraishi A."/>
            <person name="Satake H."/>
            <person name="Nakayama K."/>
        </authorList>
    </citation>
    <scope>NUCLEOTIDE SEQUENCE</scope>
</reference>
<organism evidence="2">
    <name type="scientific">Tanacetum cinerariifolium</name>
    <name type="common">Dalmatian daisy</name>
    <name type="synonym">Chrysanthemum cinerariifolium</name>
    <dbReference type="NCBI Taxonomy" id="118510"/>
    <lineage>
        <taxon>Eukaryota</taxon>
        <taxon>Viridiplantae</taxon>
        <taxon>Streptophyta</taxon>
        <taxon>Embryophyta</taxon>
        <taxon>Tracheophyta</taxon>
        <taxon>Spermatophyta</taxon>
        <taxon>Magnoliopsida</taxon>
        <taxon>eudicotyledons</taxon>
        <taxon>Gunneridae</taxon>
        <taxon>Pentapetalae</taxon>
        <taxon>asterids</taxon>
        <taxon>campanulids</taxon>
        <taxon>Asterales</taxon>
        <taxon>Asteraceae</taxon>
        <taxon>Asteroideae</taxon>
        <taxon>Anthemideae</taxon>
        <taxon>Anthemidinae</taxon>
        <taxon>Tanacetum</taxon>
    </lineage>
</organism>
<comment type="caution">
    <text evidence="2">The sequence shown here is derived from an EMBL/GenBank/DDBJ whole genome shotgun (WGS) entry which is preliminary data.</text>
</comment>
<evidence type="ECO:0000313" key="2">
    <source>
        <dbReference type="EMBL" id="GEY71534.1"/>
    </source>
</evidence>
<dbReference type="EMBL" id="BKCJ010202838">
    <property type="protein sequence ID" value="GEY71534.1"/>
    <property type="molecule type" value="Genomic_DNA"/>
</dbReference>
<dbReference type="PANTHER" id="PTHR33067">
    <property type="entry name" value="RNA-DIRECTED DNA POLYMERASE-RELATED"/>
    <property type="match status" value="1"/>
</dbReference>
<keyword evidence="1" id="KW-0175">Coiled coil</keyword>
<protein>
    <submittedName>
        <fullName evidence="2">Phospholipase-like protein</fullName>
    </submittedName>
</protein>
<gene>
    <name evidence="2" type="ORF">Tci_443508</name>
</gene>
<sequence length="212" mass="24113">MTQSCCVYSLSYSLELRRDNGHTTSRNNQHLDMLKKAFIQRYCPPSKTVKQLKEIHNFKQESDETLYQTWERKVSNGSSDGTVAIVNKLDSLRRDMNNLKENVHAIQGECETCKGAHLDKECPLHEECKRIEEVKYGKIASGVLPCQLPPKELNPWSFTLPCTIGSLNVYALAYLGASVNIMSRSMFNHLNLTNLKETNMLVEMADMAKKPL</sequence>
<feature type="coiled-coil region" evidence="1">
    <location>
        <begin position="82"/>
        <end position="109"/>
    </location>
</feature>
<accession>A0A699HT49</accession>